<dbReference type="InterPro" id="IPR014014">
    <property type="entry name" value="RNA_helicase_DEAD_Q_motif"/>
</dbReference>
<keyword evidence="3" id="KW-0698">rRNA processing</keyword>
<protein>
    <submittedName>
        <fullName evidence="15">P-loop containing nucleoside triphosphate hydrolase protein</fullName>
    </submittedName>
</protein>
<evidence type="ECO:0000259" key="14">
    <source>
        <dbReference type="PROSITE" id="PS51195"/>
    </source>
</evidence>
<evidence type="ECO:0000256" key="3">
    <source>
        <dbReference type="ARBA" id="ARBA00022552"/>
    </source>
</evidence>
<comment type="caution">
    <text evidence="15">The sequence shown here is derived from an EMBL/GenBank/DDBJ whole genome shotgun (WGS) entry which is preliminary data.</text>
</comment>
<evidence type="ECO:0000256" key="9">
    <source>
        <dbReference type="ARBA" id="ARBA00023242"/>
    </source>
</evidence>
<dbReference type="PANTHER" id="PTHR47959">
    <property type="entry name" value="ATP-DEPENDENT RNA HELICASE RHLE-RELATED"/>
    <property type="match status" value="1"/>
</dbReference>
<dbReference type="PROSITE" id="PS00039">
    <property type="entry name" value="DEAD_ATP_HELICASE"/>
    <property type="match status" value="1"/>
</dbReference>
<feature type="domain" description="DEAD-box RNA helicase Q" evidence="14">
    <location>
        <begin position="7"/>
        <end position="35"/>
    </location>
</feature>
<dbReference type="CDD" id="cd18787">
    <property type="entry name" value="SF2_C_DEAD"/>
    <property type="match status" value="1"/>
</dbReference>
<evidence type="ECO:0000256" key="1">
    <source>
        <dbReference type="ARBA" id="ARBA00004123"/>
    </source>
</evidence>
<evidence type="ECO:0000256" key="6">
    <source>
        <dbReference type="ARBA" id="ARBA00022806"/>
    </source>
</evidence>
<name>A0ABR1F5Y3_9ASCO</name>
<evidence type="ECO:0000256" key="8">
    <source>
        <dbReference type="ARBA" id="ARBA00022884"/>
    </source>
</evidence>
<dbReference type="InterPro" id="IPR027417">
    <property type="entry name" value="P-loop_NTPase"/>
</dbReference>
<keyword evidence="2" id="KW-0690">Ribosome biogenesis</keyword>
<proteinExistence type="inferred from homology"/>
<dbReference type="SUPFAM" id="SSF52540">
    <property type="entry name" value="P-loop containing nucleoside triphosphate hydrolases"/>
    <property type="match status" value="1"/>
</dbReference>
<dbReference type="SMART" id="SM00487">
    <property type="entry name" value="DEXDc"/>
    <property type="match status" value="1"/>
</dbReference>
<dbReference type="GeneID" id="90038291"/>
<dbReference type="Gene3D" id="3.40.50.300">
    <property type="entry name" value="P-loop containing nucleotide triphosphate hydrolases"/>
    <property type="match status" value="2"/>
</dbReference>
<evidence type="ECO:0000256" key="10">
    <source>
        <dbReference type="PROSITE-ProRule" id="PRU00552"/>
    </source>
</evidence>
<dbReference type="GO" id="GO:0016787">
    <property type="term" value="F:hydrolase activity"/>
    <property type="evidence" value="ECO:0007669"/>
    <property type="project" value="UniProtKB-KW"/>
</dbReference>
<keyword evidence="9" id="KW-0539">Nucleus</keyword>
<dbReference type="PROSITE" id="PS51195">
    <property type="entry name" value="Q_MOTIF"/>
    <property type="match status" value="1"/>
</dbReference>
<evidence type="ECO:0000256" key="4">
    <source>
        <dbReference type="ARBA" id="ARBA00022741"/>
    </source>
</evidence>
<organism evidence="15 16">
    <name type="scientific">Myxozyma melibiosi</name>
    <dbReference type="NCBI Taxonomy" id="54550"/>
    <lineage>
        <taxon>Eukaryota</taxon>
        <taxon>Fungi</taxon>
        <taxon>Dikarya</taxon>
        <taxon>Ascomycota</taxon>
        <taxon>Saccharomycotina</taxon>
        <taxon>Lipomycetes</taxon>
        <taxon>Lipomycetales</taxon>
        <taxon>Lipomycetaceae</taxon>
        <taxon>Myxozyma</taxon>
    </lineage>
</organism>
<dbReference type="InterPro" id="IPR001650">
    <property type="entry name" value="Helicase_C-like"/>
</dbReference>
<accession>A0ABR1F5Y3</accession>
<dbReference type="RefSeq" id="XP_064768292.1">
    <property type="nucleotide sequence ID" value="XM_064912779.1"/>
</dbReference>
<keyword evidence="16" id="KW-1185">Reference proteome</keyword>
<keyword evidence="4 11" id="KW-0547">Nucleotide-binding</keyword>
<dbReference type="PROSITE" id="PS51194">
    <property type="entry name" value="HELICASE_CTER"/>
    <property type="match status" value="1"/>
</dbReference>
<evidence type="ECO:0000256" key="11">
    <source>
        <dbReference type="RuleBase" id="RU000492"/>
    </source>
</evidence>
<reference evidence="15 16" key="1">
    <citation type="submission" date="2024-03" db="EMBL/GenBank/DDBJ databases">
        <title>Genome-scale model development and genomic sequencing of the oleaginous clade Lipomyces.</title>
        <authorList>
            <consortium name="Lawrence Berkeley National Laboratory"/>
            <person name="Czajka J.J."/>
            <person name="Han Y."/>
            <person name="Kim J."/>
            <person name="Mondo S.J."/>
            <person name="Hofstad B.A."/>
            <person name="Robles A."/>
            <person name="Haridas S."/>
            <person name="Riley R."/>
            <person name="LaButti K."/>
            <person name="Pangilinan J."/>
            <person name="Andreopoulos W."/>
            <person name="Lipzen A."/>
            <person name="Yan J."/>
            <person name="Wang M."/>
            <person name="Ng V."/>
            <person name="Grigoriev I.V."/>
            <person name="Spatafora J.W."/>
            <person name="Magnuson J.K."/>
            <person name="Baker S.E."/>
            <person name="Pomraning K.R."/>
        </authorList>
    </citation>
    <scope>NUCLEOTIDE SEQUENCE [LARGE SCALE GENOMIC DNA]</scope>
    <source>
        <strain evidence="15 16">Phaff 52-87</strain>
    </source>
</reference>
<dbReference type="InterPro" id="IPR050079">
    <property type="entry name" value="DEAD_box_RNA_helicase"/>
</dbReference>
<evidence type="ECO:0000256" key="5">
    <source>
        <dbReference type="ARBA" id="ARBA00022801"/>
    </source>
</evidence>
<keyword evidence="7 11" id="KW-0067">ATP-binding</keyword>
<keyword evidence="6 11" id="KW-0347">Helicase</keyword>
<dbReference type="InterPro" id="IPR000629">
    <property type="entry name" value="RNA-helicase_DEAD-box_CS"/>
</dbReference>
<evidence type="ECO:0000259" key="13">
    <source>
        <dbReference type="PROSITE" id="PS51194"/>
    </source>
</evidence>
<feature type="short sequence motif" description="Q motif" evidence="10">
    <location>
        <begin position="7"/>
        <end position="35"/>
    </location>
</feature>
<keyword evidence="5 11" id="KW-0378">Hydrolase</keyword>
<dbReference type="Pfam" id="PF00270">
    <property type="entry name" value="DEAD"/>
    <property type="match status" value="1"/>
</dbReference>
<sequence length="425" mass="46599">MSAYKGPTFESLGLSKPLVEALGAMAIRRPSQIQISCIPEILKGHDCIGGARTGSGKTVAFAAPILQKFSEDPYGVFALILTPTRELALQISEQFSALGASMNLKQAVVVGGMDMVAQGIALQKRPHIVIATPGRLADHIQSSGEEAVAGLRRIKFLVLDEADRLLTPGFAPDLETCMGVTAKGRDRQTLLFTATITPSVLQLKDSSKHNVFLHEVETNSKISIPDTLTQSYILLPSHVRESYLVSLLSMPENEKKSAIVFVNRTTTADVLRRVLRAMEIRVTSLHSGISQRERIDSLNRFRAEAARVLVATDVAGRGLDIPQVQMVINFDIPADSDDYIHRVGRTARAGRTGESISFVSEHDVSRIQAIETRVGKQMDKYEGVRESDVIKNWLQPVSNARREALMDIEKEAAGLVGPKKRKRRA</sequence>
<dbReference type="Proteomes" id="UP001498771">
    <property type="component" value="Unassembled WGS sequence"/>
</dbReference>
<evidence type="ECO:0000256" key="7">
    <source>
        <dbReference type="ARBA" id="ARBA00022840"/>
    </source>
</evidence>
<dbReference type="PROSITE" id="PS51192">
    <property type="entry name" value="HELICASE_ATP_BIND_1"/>
    <property type="match status" value="1"/>
</dbReference>
<dbReference type="SMART" id="SM00490">
    <property type="entry name" value="HELICc"/>
    <property type="match status" value="1"/>
</dbReference>
<dbReference type="InterPro" id="IPR011545">
    <property type="entry name" value="DEAD/DEAH_box_helicase_dom"/>
</dbReference>
<gene>
    <name evidence="15" type="ORF">BZA70DRAFT_279436</name>
</gene>
<evidence type="ECO:0000256" key="2">
    <source>
        <dbReference type="ARBA" id="ARBA00022517"/>
    </source>
</evidence>
<keyword evidence="8" id="KW-0694">RNA-binding</keyword>
<comment type="similarity">
    <text evidence="11">Belongs to the DEAD box helicase family.</text>
</comment>
<feature type="domain" description="Helicase ATP-binding" evidence="12">
    <location>
        <begin position="38"/>
        <end position="214"/>
    </location>
</feature>
<dbReference type="EMBL" id="JBBJBU010000006">
    <property type="protein sequence ID" value="KAK7205259.1"/>
    <property type="molecule type" value="Genomic_DNA"/>
</dbReference>
<dbReference type="Pfam" id="PF00271">
    <property type="entry name" value="Helicase_C"/>
    <property type="match status" value="1"/>
</dbReference>
<comment type="subcellular location">
    <subcellularLocation>
        <location evidence="1">Nucleus</location>
    </subcellularLocation>
</comment>
<dbReference type="InterPro" id="IPR014001">
    <property type="entry name" value="Helicase_ATP-bd"/>
</dbReference>
<feature type="domain" description="Helicase C-terminal" evidence="13">
    <location>
        <begin position="243"/>
        <end position="398"/>
    </location>
</feature>
<evidence type="ECO:0000259" key="12">
    <source>
        <dbReference type="PROSITE" id="PS51192"/>
    </source>
</evidence>
<evidence type="ECO:0000313" key="16">
    <source>
        <dbReference type="Proteomes" id="UP001498771"/>
    </source>
</evidence>
<dbReference type="CDD" id="cd17955">
    <property type="entry name" value="DEADc_DDX49"/>
    <property type="match status" value="1"/>
</dbReference>
<dbReference type="PANTHER" id="PTHR47959:SF24">
    <property type="entry name" value="ATP-DEPENDENT RNA HELICASE"/>
    <property type="match status" value="1"/>
</dbReference>
<evidence type="ECO:0000313" key="15">
    <source>
        <dbReference type="EMBL" id="KAK7205259.1"/>
    </source>
</evidence>